<reference evidence="2 3" key="1">
    <citation type="journal article" date="2018" name="BMC Genomics">
        <title>Whole genome analysis reveals the diversity and evolutionary relationships between necrotic enteritis-causing strains of Clostridium perfringens.</title>
        <authorList>
            <person name="Lacey J.A."/>
            <person name="Allnutt T.R."/>
            <person name="Vezina B."/>
            <person name="Van T.T.H."/>
            <person name="Stent T."/>
            <person name="Han X."/>
            <person name="Rood J.I."/>
            <person name="Wade B."/>
            <person name="Keyburn A.L."/>
            <person name="Seeman T."/>
            <person name="Chen H."/>
            <person name="Haring V."/>
            <person name="Johanesen P.A."/>
            <person name="Lyras D."/>
            <person name="Moore R.J."/>
        </authorList>
    </citation>
    <scope>NUCLEOTIDE SEQUENCE [LARGE SCALE GENOMIC DNA]</scope>
    <source>
        <strain evidence="2 3">EUR-NE15</strain>
    </source>
</reference>
<dbReference type="Proteomes" id="UP000247117">
    <property type="component" value="Unassembled WGS sequence"/>
</dbReference>
<sequence>MENYFNFIISNKEIFLTLVPVLTFLFSIFTFFKNNQEKVNEKKISNILLILENFYSPIITNKEKKVLFDEDIIQFYHKKSFLLTYELRLLCQELINLEKNIDETLSNKKSKDKYLKSREFFLKTSEYLYTDFSNLYISKTFFINSKYFLNNSLLRFLTIFLDYFCWIQLVTIIITIFINLSIDNIIYTFAIIDGFWLTIRYSIVSSARKYIHSPKNYNILNSFNLYLANQISPDDANYKKIFSTKKIYIYKGLPIIFNPNSFLDLFSLYRVVK</sequence>
<organism evidence="2 3">
    <name type="scientific">Clostridium perfringens</name>
    <dbReference type="NCBI Taxonomy" id="1502"/>
    <lineage>
        <taxon>Bacteria</taxon>
        <taxon>Bacillati</taxon>
        <taxon>Bacillota</taxon>
        <taxon>Clostridia</taxon>
        <taxon>Eubacteriales</taxon>
        <taxon>Clostridiaceae</taxon>
        <taxon>Clostridium</taxon>
    </lineage>
</organism>
<evidence type="ECO:0000256" key="1">
    <source>
        <dbReference type="SAM" id="Phobius"/>
    </source>
</evidence>
<accession>A0AB37C8T7</accession>
<evidence type="ECO:0000313" key="3">
    <source>
        <dbReference type="Proteomes" id="UP000247117"/>
    </source>
</evidence>
<keyword evidence="1" id="KW-1133">Transmembrane helix</keyword>
<protein>
    <submittedName>
        <fullName evidence="2">Uncharacterized protein</fullName>
    </submittedName>
</protein>
<dbReference type="EMBL" id="PJTB01000002">
    <property type="protein sequence ID" value="PWX39558.1"/>
    <property type="molecule type" value="Genomic_DNA"/>
</dbReference>
<evidence type="ECO:0000313" key="2">
    <source>
        <dbReference type="EMBL" id="PWX39558.1"/>
    </source>
</evidence>
<comment type="caution">
    <text evidence="2">The sequence shown here is derived from an EMBL/GenBank/DDBJ whole genome shotgun (WGS) entry which is preliminary data.</text>
</comment>
<gene>
    <name evidence="2" type="ORF">CYK91_05300</name>
</gene>
<feature type="transmembrane region" description="Helical" evidence="1">
    <location>
        <begin position="184"/>
        <end position="203"/>
    </location>
</feature>
<dbReference type="RefSeq" id="WP_057232252.1">
    <property type="nucleotide sequence ID" value="NZ_CP017106.1"/>
</dbReference>
<keyword evidence="1" id="KW-0472">Membrane</keyword>
<feature type="transmembrane region" description="Helical" evidence="1">
    <location>
        <begin position="153"/>
        <end position="178"/>
    </location>
</feature>
<keyword evidence="1" id="KW-0812">Transmembrane</keyword>
<name>A0AB37C8T7_CLOPF</name>
<feature type="transmembrane region" description="Helical" evidence="1">
    <location>
        <begin position="14"/>
        <end position="32"/>
    </location>
</feature>
<proteinExistence type="predicted"/>
<dbReference type="AlphaFoldDB" id="A0AB37C8T7"/>